<protein>
    <submittedName>
        <fullName evidence="2">Uncharacterized protein</fullName>
    </submittedName>
</protein>
<evidence type="ECO:0000313" key="3">
    <source>
        <dbReference type="Proteomes" id="UP000230002"/>
    </source>
</evidence>
<feature type="compositionally biased region" description="Low complexity" evidence="1">
    <location>
        <begin position="508"/>
        <end position="526"/>
    </location>
</feature>
<gene>
    <name evidence="2" type="ORF">GSI_00346</name>
</gene>
<dbReference type="AlphaFoldDB" id="A0A2G8SSB0"/>
<accession>A0A2G8SSB0</accession>
<dbReference type="OrthoDB" id="3515175at2759"/>
<feature type="region of interest" description="Disordered" evidence="1">
    <location>
        <begin position="506"/>
        <end position="534"/>
    </location>
</feature>
<dbReference type="SUPFAM" id="SSF52047">
    <property type="entry name" value="RNI-like"/>
    <property type="match status" value="1"/>
</dbReference>
<sequence length="615" mass="68453">MRRLITLVSHSDNAPVVRAELLAIDGQYGQYGAQKPYIPNVPCPYTASLLGSAWTTDLEAGQEMYTSGVTLEQSLLPAWMGCWDGDNNDGISILDVTEPDRPAYCFLRSEGVLNAHQYLNAYYHIGEYKASLPEDRENESPKTEEVDNDTEGDTDDEGEYRYQRDDSGHKRRLLQAVQALDGVPIIRADQLREAWPKVRFRDAASTATVVPEVDIPLGPLSLTDLTLDVAVKHALDTEDTSDLERLIWLPAKAGEIKQILRDLSPFPDSGTQLLTRVLSELKEETRVDLSAFQLSGAQLVQVVSGYSEIAFLNVSFNSILISDDIPKLLEVIPTLRRLVVMGCSSVLDAHILSLVQNEPSRFKSLEGLLHPAFLTIEKPEPYPTAFTFVNFRGSGNLACASMPFFTPAQVVQALIDVLPWRDAKSNRDIMDASLPLVGCSAFHGGARAPDEKFSQRAVVSVPFLSPRIPRGQTDFWVFVASRPSKFSFGMTKPMWGFVHFTRSEDEPATAAASPASSTDNENAPTPTRRRTPARPLECSGQLYDLRGFLECMESEGRPMPSDAAVKELERILYKKHRKTGEFYCPFMTKEDAHEIEPTGSDRLFGERYDDMGFRS</sequence>
<evidence type="ECO:0000313" key="2">
    <source>
        <dbReference type="EMBL" id="PIL36657.1"/>
    </source>
</evidence>
<dbReference type="EMBL" id="AYKW01000001">
    <property type="protein sequence ID" value="PIL36657.1"/>
    <property type="molecule type" value="Genomic_DNA"/>
</dbReference>
<comment type="caution">
    <text evidence="2">The sequence shown here is derived from an EMBL/GenBank/DDBJ whole genome shotgun (WGS) entry which is preliminary data.</text>
</comment>
<feature type="compositionally biased region" description="Basic and acidic residues" evidence="1">
    <location>
        <begin position="132"/>
        <end position="145"/>
    </location>
</feature>
<reference evidence="2 3" key="1">
    <citation type="journal article" date="2015" name="Sci. Rep.">
        <title>Chromosome-level genome map provides insights into diverse defense mechanisms in the medicinal fungus Ganoderma sinense.</title>
        <authorList>
            <person name="Zhu Y."/>
            <person name="Xu J."/>
            <person name="Sun C."/>
            <person name="Zhou S."/>
            <person name="Xu H."/>
            <person name="Nelson D.R."/>
            <person name="Qian J."/>
            <person name="Song J."/>
            <person name="Luo H."/>
            <person name="Xiang L."/>
            <person name="Li Y."/>
            <person name="Xu Z."/>
            <person name="Ji A."/>
            <person name="Wang L."/>
            <person name="Lu S."/>
            <person name="Hayward A."/>
            <person name="Sun W."/>
            <person name="Li X."/>
            <person name="Schwartz D.C."/>
            <person name="Wang Y."/>
            <person name="Chen S."/>
        </authorList>
    </citation>
    <scope>NUCLEOTIDE SEQUENCE [LARGE SCALE GENOMIC DNA]</scope>
    <source>
        <strain evidence="2 3">ZZ0214-1</strain>
    </source>
</reference>
<dbReference type="Proteomes" id="UP000230002">
    <property type="component" value="Unassembled WGS sequence"/>
</dbReference>
<feature type="compositionally biased region" description="Acidic residues" evidence="1">
    <location>
        <begin position="146"/>
        <end position="158"/>
    </location>
</feature>
<organism evidence="2 3">
    <name type="scientific">Ganoderma sinense ZZ0214-1</name>
    <dbReference type="NCBI Taxonomy" id="1077348"/>
    <lineage>
        <taxon>Eukaryota</taxon>
        <taxon>Fungi</taxon>
        <taxon>Dikarya</taxon>
        <taxon>Basidiomycota</taxon>
        <taxon>Agaricomycotina</taxon>
        <taxon>Agaricomycetes</taxon>
        <taxon>Polyporales</taxon>
        <taxon>Polyporaceae</taxon>
        <taxon>Ganoderma</taxon>
    </lineage>
</organism>
<proteinExistence type="predicted"/>
<dbReference type="STRING" id="1077348.A0A2G8SSB0"/>
<name>A0A2G8SSB0_9APHY</name>
<feature type="region of interest" description="Disordered" evidence="1">
    <location>
        <begin position="132"/>
        <end position="167"/>
    </location>
</feature>
<evidence type="ECO:0000256" key="1">
    <source>
        <dbReference type="SAM" id="MobiDB-lite"/>
    </source>
</evidence>
<keyword evidence="3" id="KW-1185">Reference proteome</keyword>